<feature type="region of interest" description="Disordered" evidence="1">
    <location>
        <begin position="1"/>
        <end position="101"/>
    </location>
</feature>
<feature type="compositionally biased region" description="Low complexity" evidence="1">
    <location>
        <begin position="10"/>
        <end position="73"/>
    </location>
</feature>
<comment type="caution">
    <text evidence="2">The sequence shown here is derived from an EMBL/GenBank/DDBJ whole genome shotgun (WGS) entry which is preliminary data.</text>
</comment>
<evidence type="ECO:0008006" key="4">
    <source>
        <dbReference type="Google" id="ProtNLM"/>
    </source>
</evidence>
<accession>A0A231Q218</accession>
<protein>
    <recommendedName>
        <fullName evidence="4">LysM domain-containing protein</fullName>
    </recommendedName>
</protein>
<dbReference type="Proteomes" id="UP000215261">
    <property type="component" value="Unassembled WGS sequence"/>
</dbReference>
<name>A0A231Q218_9LACO</name>
<gene>
    <name evidence="2" type="ORF">AYP69_03505</name>
</gene>
<dbReference type="EMBL" id="LUGO01000035">
    <property type="protein sequence ID" value="OXS41047.1"/>
    <property type="molecule type" value="Genomic_DNA"/>
</dbReference>
<evidence type="ECO:0000256" key="1">
    <source>
        <dbReference type="SAM" id="MobiDB-lite"/>
    </source>
</evidence>
<proteinExistence type="predicted"/>
<evidence type="ECO:0000313" key="2">
    <source>
        <dbReference type="EMBL" id="OXS41047.1"/>
    </source>
</evidence>
<dbReference type="RefSeq" id="WP_179286035.1">
    <property type="nucleotide sequence ID" value="NZ_LUGO01000035.1"/>
</dbReference>
<organism evidence="2 3">
    <name type="scientific">Ligilactobacillus agilis</name>
    <dbReference type="NCBI Taxonomy" id="1601"/>
    <lineage>
        <taxon>Bacteria</taxon>
        <taxon>Bacillati</taxon>
        <taxon>Bacillota</taxon>
        <taxon>Bacilli</taxon>
        <taxon>Lactobacillales</taxon>
        <taxon>Lactobacillaceae</taxon>
        <taxon>Ligilactobacillus</taxon>
    </lineage>
</organism>
<reference evidence="2 3" key="1">
    <citation type="submission" date="2016-03" db="EMBL/GenBank/DDBJ databases">
        <title>Sequencing of Lactobacillus Species from Commercial Turkeys.</title>
        <authorList>
            <person name="Johnson T.J."/>
            <person name="Youmans B.P."/>
            <person name="Case K.A."/>
        </authorList>
    </citation>
    <scope>NUCLEOTIDE SEQUENCE [LARGE SCALE GENOMIC DNA]</scope>
    <source>
        <strain evidence="2 3">UMNLA1</strain>
    </source>
</reference>
<evidence type="ECO:0000313" key="3">
    <source>
        <dbReference type="Proteomes" id="UP000215261"/>
    </source>
</evidence>
<dbReference type="AlphaFoldDB" id="A0A231Q218"/>
<feature type="compositionally biased region" description="Polar residues" evidence="1">
    <location>
        <begin position="74"/>
        <end position="83"/>
    </location>
</feature>
<sequence>MDEEEKETSVSRSESASMSVSQSASVSTSESASTSASESASTSASQSVSTSVSESASLSQSASQSASTSESMSDTLNVVSESSAPAVEEPTQPAEPPHKDLFGNVQGTVMYKFFGEWKKARWQPPYPTPSTLEPYIWQAGDEMWQVANHFHVPLDWLLTCNRISFGRRDQVKPGRAIVPTYTPNNADWYIKHGY</sequence>